<dbReference type="InterPro" id="IPR016039">
    <property type="entry name" value="Thiolase-like"/>
</dbReference>
<keyword evidence="3" id="KW-0489">Methyltransferase</keyword>
<evidence type="ECO:0000256" key="6">
    <source>
        <dbReference type="ARBA" id="ARBA00023268"/>
    </source>
</evidence>
<dbReference type="Gene3D" id="3.40.50.150">
    <property type="entry name" value="Vaccinia Virus protein VP39"/>
    <property type="match status" value="1"/>
</dbReference>
<dbReference type="InterPro" id="IPR020806">
    <property type="entry name" value="PKS_PP-bd"/>
</dbReference>
<dbReference type="Gene3D" id="3.30.70.3290">
    <property type="match status" value="1"/>
</dbReference>
<dbReference type="Gene3D" id="3.90.180.10">
    <property type="entry name" value="Medium-chain alcohol dehydrogenases, catalytic domain"/>
    <property type="match status" value="1"/>
</dbReference>
<dbReference type="GO" id="GO:0031177">
    <property type="term" value="F:phosphopantetheine binding"/>
    <property type="evidence" value="ECO:0007669"/>
    <property type="project" value="InterPro"/>
</dbReference>
<dbReference type="InterPro" id="IPR050091">
    <property type="entry name" value="PKS_NRPS_Biosynth_Enz"/>
</dbReference>
<evidence type="ECO:0000313" key="13">
    <source>
        <dbReference type="Proteomes" id="UP000191672"/>
    </source>
</evidence>
<dbReference type="PROSITE" id="PS52019">
    <property type="entry name" value="PKS_MFAS_DH"/>
    <property type="match status" value="1"/>
</dbReference>
<feature type="region of interest" description="N-terminal hotdog fold" evidence="8">
    <location>
        <begin position="874"/>
        <end position="1003"/>
    </location>
</feature>
<comment type="caution">
    <text evidence="12">The sequence shown here is derived from an EMBL/GenBank/DDBJ whole genome shotgun (WGS) entry which is preliminary data.</text>
</comment>
<keyword evidence="2" id="KW-0597">Phosphoprotein</keyword>
<dbReference type="Pfam" id="PF08242">
    <property type="entry name" value="Methyltransf_12"/>
    <property type="match status" value="1"/>
</dbReference>
<keyword evidence="7" id="KW-0012">Acyltransferase</keyword>
<evidence type="ECO:0000313" key="12">
    <source>
        <dbReference type="EMBL" id="OQD86541.1"/>
    </source>
</evidence>
<dbReference type="InterPro" id="IPR029063">
    <property type="entry name" value="SAM-dependent_MTases_sf"/>
</dbReference>
<dbReference type="Pfam" id="PF00109">
    <property type="entry name" value="ketoacyl-synt"/>
    <property type="match status" value="1"/>
</dbReference>
<dbReference type="InterPro" id="IPR032821">
    <property type="entry name" value="PKS_assoc"/>
</dbReference>
<feature type="domain" description="Ketosynthase family 3 (KS3)" evidence="10">
    <location>
        <begin position="1"/>
        <end position="410"/>
    </location>
</feature>
<dbReference type="InterPro" id="IPR011032">
    <property type="entry name" value="GroES-like_sf"/>
</dbReference>
<dbReference type="Pfam" id="PF02801">
    <property type="entry name" value="Ketoacyl-synt_C"/>
    <property type="match status" value="1"/>
</dbReference>
<feature type="domain" description="Carrier" evidence="9">
    <location>
        <begin position="2350"/>
        <end position="2425"/>
    </location>
</feature>
<evidence type="ECO:0000256" key="7">
    <source>
        <dbReference type="ARBA" id="ARBA00023315"/>
    </source>
</evidence>
<dbReference type="SMART" id="SM00826">
    <property type="entry name" value="PKS_DH"/>
    <property type="match status" value="1"/>
</dbReference>
<dbReference type="SUPFAM" id="SSF53335">
    <property type="entry name" value="S-adenosyl-L-methionine-dependent methyltransferases"/>
    <property type="match status" value="1"/>
</dbReference>
<dbReference type="PROSITE" id="PS52004">
    <property type="entry name" value="KS3_2"/>
    <property type="match status" value="1"/>
</dbReference>
<protein>
    <submittedName>
        <fullName evidence="12">Uncharacterized protein</fullName>
    </submittedName>
</protein>
<gene>
    <name evidence="12" type="ORF">PENANT_c007G06237</name>
</gene>
<dbReference type="InterPro" id="IPR049552">
    <property type="entry name" value="PKS_DH_N"/>
</dbReference>
<dbReference type="Pfam" id="PF08240">
    <property type="entry name" value="ADH_N"/>
    <property type="match status" value="1"/>
</dbReference>
<dbReference type="CDD" id="cd05274">
    <property type="entry name" value="KR_FAS_SDR_x"/>
    <property type="match status" value="1"/>
</dbReference>
<accession>A0A1V6QBD3</accession>
<feature type="active site" description="Proton donor; for dehydratase activity" evidence="8">
    <location>
        <position position="1074"/>
    </location>
</feature>
<dbReference type="CDD" id="cd02440">
    <property type="entry name" value="AdoMet_MTases"/>
    <property type="match status" value="1"/>
</dbReference>
<reference evidence="13" key="1">
    <citation type="journal article" date="2017" name="Nat. Microbiol.">
        <title>Global analysis of biosynthetic gene clusters reveals vast potential of secondary metabolite production in Penicillium species.</title>
        <authorList>
            <person name="Nielsen J.C."/>
            <person name="Grijseels S."/>
            <person name="Prigent S."/>
            <person name="Ji B."/>
            <person name="Dainat J."/>
            <person name="Nielsen K.F."/>
            <person name="Frisvad J.C."/>
            <person name="Workman M."/>
            <person name="Nielsen J."/>
        </authorList>
    </citation>
    <scope>NUCLEOTIDE SEQUENCE [LARGE SCALE GENOMIC DNA]</scope>
    <source>
        <strain evidence="13">IBT 31811</strain>
    </source>
</reference>
<dbReference type="STRING" id="416450.A0A1V6QBD3"/>
<evidence type="ECO:0000256" key="8">
    <source>
        <dbReference type="PROSITE-ProRule" id="PRU01363"/>
    </source>
</evidence>
<keyword evidence="4" id="KW-0808">Transferase</keyword>
<evidence type="ECO:0000256" key="1">
    <source>
        <dbReference type="ARBA" id="ARBA00022450"/>
    </source>
</evidence>
<dbReference type="GO" id="GO:0016491">
    <property type="term" value="F:oxidoreductase activity"/>
    <property type="evidence" value="ECO:0007669"/>
    <property type="project" value="InterPro"/>
</dbReference>
<dbReference type="InterPro" id="IPR001227">
    <property type="entry name" value="Ac_transferase_dom_sf"/>
</dbReference>
<sequence length="2446" mass="269732">MALRLPGGVSSPEDFWEFLINKKDGLCEVPETRYKVDSFYHESKPHSVRTKRGYFLQEDPAHFDAPFFSITAYEASRMDPQQRKLLEIVWECFESAGETDWRGKDIGCFVGTFGEDWLDLVSKDPQSVDRYHVLGTGDYALANRISYEFDIQGPSMTLRTGCSASLVGLHEACQALYSGECSSAIVAGANLIMTPTMTTTMSSNLVLSPAGVCRTFDEKADGYGRGEAVNALYIKPLSDALRDNDPIRAVIRSTSTNCDGHTPSITTPGSISQEKLVRKAYEKAMICDMAQTAFFECHGTGTIIGDTAETTVVAKLFHQNGILMGAVKPNVGHSEGASGITSMIKAVLSLEHKTIPPNIFFDAPNPKIPFKEAKLQVPLDPTSWPSDRAERISINCFGIGGTNVHVILDSTTSFCGDNELESVEPDGARLLVVSAKSADSLQARIQDVAEYANTHSENLHNLAYTLGVRREHLEHRAFAVARPEKAMDASSFQVSKAGSSDLTWVFTGQGAQWPAMGKDLIHSFETFRNDIKDLDEVLQDLNDSPEWSLEHELCEMGASSRINKAEFSQPLCTALQIGLVNILKSWGVKPSSVVGHSSGEIAAAYAAGAITARTAIIIAYYRGKMCKSEEGKGAMAAVGLNSGDVAHFLHDGIVVACENSPQSVTISGDQDGIERTVRKIKEDLPDVLCRRLRVNIGYHSYQMRALGALYESAISQHVKYNQEMLPMFSSVTLTTIINPTELSAGYWRRNLESPVLFSGAVSCILRESPKSGFLEVGPHSALSGPLRQISRAAGLKADPIYIPTLTRNDHDSRSLLLSAAGLIHSNGLPIDLLMINGSGITLPDLPAYPWQHNTRYWHESRATRDWRLRGMPHHEVLGARVPESSDLEPSWRNLLRLEEVPWIWEHVLEGQVVFPAAGYIAMAGEAIQQLSPSGIDYSIRNIFFKSPLSLRDEEETELITTLRPVKFNDLVDSEWYAFTITAHDGVEWIKHCHGEVRAHYDHSPKIREIKCHARPVDSEKWYKTLAQRGLDYGPQFRGLTDISVSPIVYTASASVCDKSTTPASRYTLHPTVIDQCLQLMSVATAHGMARNIDRMAIPAAIEYVYIGGAASQMRLGVEVRDGGRTNQFGDATLIGDDIVSLSLTKAIFFSLDNQRSEQCTVPLISEIRWAPDIDLLPTNTLLPKSLAESNPDNPSALAVRDLAKVSLLYILETCDSLVGVTPEPPHLVKWKSWVNSEALRIREGKNAMFPESQEWASMDSKTRQILIKNFVAPLQKPGGAFSVFAECMQAIYDNSWALSSGKMAPLELLMAESRLERYYASVQPLSNWSHFLSLIGHSNPRVRVLEIGAGTGSATRQVLKHLQTPEGSRLYSEYVFTDLSPGFLVAAEEKFAGHVSIEYKILDITKDPKEQGFDLNSFDLVIASNDQVLHATPQLSASLAHVHMLLAPNGRLLLHELHPEILVTDYTIGILPGWWLGESDGRPNKPYVSPERWDHELRAAGFTGNEAMAYDVDPPYQSNFTMLSSVVQAPPNTKEILLLVEDQDHPSNWAMEVADCFRAKGHTVDWGTLADHPPSNKCIVSLLESNSPFLSRMEQKDFGGLQKYITNVEGGQFLWVTKLTQTSCADPRFGFVQGFIRALRHEMTLDISTFESDIFDDAAANALVQVYEKIQGSRQFSYLDPEYEFVFEGGAVHVSRCHWASPMQMQPIQHSKDLPKKLDLDEYGLVDTLHWTTVDEYQVADDQVEVDIHYTALNFRDVMVIMGVVGDKKDLGIEGSGIVRRVGANVTSLLPGDKVAITSSGIFGDQVVISHKRCFKLPDTLSLEDAATMPSVYATAIYSFIHLGMLRKEQTVLIHSACGGVGLAAISICQLIGAEIFATVGSEEKVQYLIEHFGISRNRIFNSRSAEFLPAILRETNGRGVDLVLNSLAGKLLHASWECVASFGRMIELGKRDFLTNGVMSMTPFGKNRAFFGVDLVQLGDETPQVFDGLISQFLAWYEEGKIGPIRPVKVFDASEVVDAFRYMQQGIHMGKILLKMPEDPKHLVCSVATPSLSFSADASYLLVGGLGGLGRLVSTWMVEHGARHLVFLSRSAGKSKDDQTFIHELEVQGCKVICVAGSVTSQEDVNHAVSQCGKLLAGVIQMSSNLRTWPKDRIFSQMTYEDWNVCLAPKVQGTWNLHHAVSGNPLDFFVVFGSASGTCGFTGQSNYAAANTFLDSFTQYRRQLGLPSSVLRLGPVEDAGLVSRDPNSLKLCQAASIRLLGEKDVIEGLQLTITQSCLQSTSCSIIAGVGNTKHTSDPTCRPLWVPEARFALYLNLEIRGEQVSQVNNDELKSLLQRAEQNPAILSEPETEATIRREIAQLVTRHLAQGQDMDDDQVANMVIDSLMSIEIRSWVRRNLRIEVSLIEISKGRTVGGLAGVVIQHLKAKYSGNMDGENCKIDRSDLP</sequence>
<keyword evidence="13" id="KW-1185">Reference proteome</keyword>
<dbReference type="InterPro" id="IPR020841">
    <property type="entry name" value="PKS_Beta-ketoAc_synthase_dom"/>
</dbReference>
<feature type="region of interest" description="C-terminal hotdog fold" evidence="8">
    <location>
        <begin position="1013"/>
        <end position="1165"/>
    </location>
</feature>
<dbReference type="GO" id="GO:0008168">
    <property type="term" value="F:methyltransferase activity"/>
    <property type="evidence" value="ECO:0007669"/>
    <property type="project" value="UniProtKB-KW"/>
</dbReference>
<dbReference type="SUPFAM" id="SSF52151">
    <property type="entry name" value="FabD/lysophospholipase-like"/>
    <property type="match status" value="1"/>
</dbReference>
<dbReference type="InterPro" id="IPR036736">
    <property type="entry name" value="ACP-like_sf"/>
</dbReference>
<evidence type="ECO:0000259" key="10">
    <source>
        <dbReference type="PROSITE" id="PS52004"/>
    </source>
</evidence>
<dbReference type="InterPro" id="IPR057326">
    <property type="entry name" value="KR_dom"/>
</dbReference>
<dbReference type="Pfam" id="PF08659">
    <property type="entry name" value="KR"/>
    <property type="match status" value="1"/>
</dbReference>
<dbReference type="Gene3D" id="3.40.366.10">
    <property type="entry name" value="Malonyl-Coenzyme A Acyl Carrier Protein, domain 2"/>
    <property type="match status" value="1"/>
</dbReference>
<dbReference type="SUPFAM" id="SSF51735">
    <property type="entry name" value="NAD(P)-binding Rossmann-fold domains"/>
    <property type="match status" value="2"/>
</dbReference>
<dbReference type="SMART" id="SM00825">
    <property type="entry name" value="PKS_KS"/>
    <property type="match status" value="1"/>
</dbReference>
<dbReference type="PROSITE" id="PS50075">
    <property type="entry name" value="CARRIER"/>
    <property type="match status" value="1"/>
</dbReference>
<dbReference type="CDD" id="cd00833">
    <property type="entry name" value="PKS"/>
    <property type="match status" value="1"/>
</dbReference>
<keyword evidence="1" id="KW-0596">Phosphopantetheine</keyword>
<dbReference type="Proteomes" id="UP000191672">
    <property type="component" value="Unassembled WGS sequence"/>
</dbReference>
<proteinExistence type="predicted"/>
<dbReference type="SUPFAM" id="SSF50129">
    <property type="entry name" value="GroES-like"/>
    <property type="match status" value="1"/>
</dbReference>
<dbReference type="InterPro" id="IPR049900">
    <property type="entry name" value="PKS_mFAS_DH"/>
</dbReference>
<dbReference type="InterPro" id="IPR016035">
    <property type="entry name" value="Acyl_Trfase/lysoPLipase"/>
</dbReference>
<dbReference type="SMART" id="SM00822">
    <property type="entry name" value="PKS_KR"/>
    <property type="match status" value="1"/>
</dbReference>
<feature type="domain" description="PKS/mFAS DH" evidence="11">
    <location>
        <begin position="874"/>
        <end position="1165"/>
    </location>
</feature>
<dbReference type="InterPro" id="IPR009081">
    <property type="entry name" value="PP-bd_ACP"/>
</dbReference>
<dbReference type="GO" id="GO:0006633">
    <property type="term" value="P:fatty acid biosynthetic process"/>
    <property type="evidence" value="ECO:0007669"/>
    <property type="project" value="TreeGrafter"/>
</dbReference>
<dbReference type="Pfam" id="PF13602">
    <property type="entry name" value="ADH_zinc_N_2"/>
    <property type="match status" value="1"/>
</dbReference>
<dbReference type="InterPro" id="IPR036291">
    <property type="entry name" value="NAD(P)-bd_dom_sf"/>
</dbReference>
<feature type="active site" description="Proton acceptor; for dehydratase activity" evidence="8">
    <location>
        <position position="906"/>
    </location>
</feature>
<dbReference type="GO" id="GO:0032259">
    <property type="term" value="P:methylation"/>
    <property type="evidence" value="ECO:0007669"/>
    <property type="project" value="UniProtKB-KW"/>
</dbReference>
<dbReference type="FunFam" id="3.40.50.720:FF:000209">
    <property type="entry name" value="Polyketide synthase Pks12"/>
    <property type="match status" value="1"/>
</dbReference>
<dbReference type="InterPro" id="IPR013968">
    <property type="entry name" value="PKS_KR"/>
</dbReference>
<keyword evidence="6" id="KW-0511">Multifunctional enzyme</keyword>
<evidence type="ECO:0000256" key="4">
    <source>
        <dbReference type="ARBA" id="ARBA00022679"/>
    </source>
</evidence>
<evidence type="ECO:0000256" key="5">
    <source>
        <dbReference type="ARBA" id="ARBA00022857"/>
    </source>
</evidence>
<dbReference type="GO" id="GO:0004312">
    <property type="term" value="F:fatty acid synthase activity"/>
    <property type="evidence" value="ECO:0007669"/>
    <property type="project" value="TreeGrafter"/>
</dbReference>
<dbReference type="SMART" id="SM00829">
    <property type="entry name" value="PKS_ER"/>
    <property type="match status" value="1"/>
</dbReference>
<dbReference type="Gene3D" id="3.40.50.720">
    <property type="entry name" value="NAD(P)-binding Rossmann-like Domain"/>
    <property type="match status" value="2"/>
</dbReference>
<dbReference type="Pfam" id="PF21089">
    <property type="entry name" value="PKS_DH_N"/>
    <property type="match status" value="1"/>
</dbReference>
<dbReference type="InterPro" id="IPR013154">
    <property type="entry name" value="ADH-like_N"/>
</dbReference>
<dbReference type="InterPro" id="IPR020843">
    <property type="entry name" value="ER"/>
</dbReference>
<dbReference type="SUPFAM" id="SSF55048">
    <property type="entry name" value="Probable ACP-binding domain of malonyl-CoA ACP transacylase"/>
    <property type="match status" value="1"/>
</dbReference>
<dbReference type="Pfam" id="PF16197">
    <property type="entry name" value="KAsynt_C_assoc"/>
    <property type="match status" value="1"/>
</dbReference>
<dbReference type="InterPro" id="IPR016036">
    <property type="entry name" value="Malonyl_transacylase_ACP-bd"/>
</dbReference>
<organism evidence="12 13">
    <name type="scientific">Penicillium antarcticum</name>
    <dbReference type="NCBI Taxonomy" id="416450"/>
    <lineage>
        <taxon>Eukaryota</taxon>
        <taxon>Fungi</taxon>
        <taxon>Dikarya</taxon>
        <taxon>Ascomycota</taxon>
        <taxon>Pezizomycotina</taxon>
        <taxon>Eurotiomycetes</taxon>
        <taxon>Eurotiomycetidae</taxon>
        <taxon>Eurotiales</taxon>
        <taxon>Aspergillaceae</taxon>
        <taxon>Penicillium</taxon>
    </lineage>
</organism>
<evidence type="ECO:0000256" key="2">
    <source>
        <dbReference type="ARBA" id="ARBA00022553"/>
    </source>
</evidence>
<dbReference type="GO" id="GO:0030639">
    <property type="term" value="P:polyketide biosynthetic process"/>
    <property type="evidence" value="ECO:0007669"/>
    <property type="project" value="UniProtKB-ARBA"/>
</dbReference>
<dbReference type="PANTHER" id="PTHR43775:SF49">
    <property type="entry name" value="SYNTHASE, PUTATIVE (JCVI)-RELATED"/>
    <property type="match status" value="1"/>
</dbReference>
<dbReference type="PANTHER" id="PTHR43775">
    <property type="entry name" value="FATTY ACID SYNTHASE"/>
    <property type="match status" value="1"/>
</dbReference>
<dbReference type="InterPro" id="IPR042104">
    <property type="entry name" value="PKS_dehydratase_sf"/>
</dbReference>
<dbReference type="Pfam" id="PF14765">
    <property type="entry name" value="PS-DH"/>
    <property type="match status" value="1"/>
</dbReference>
<dbReference type="InterPro" id="IPR013217">
    <property type="entry name" value="Methyltransf_12"/>
</dbReference>
<dbReference type="InterPro" id="IPR014031">
    <property type="entry name" value="Ketoacyl_synth_C"/>
</dbReference>
<dbReference type="Gene3D" id="3.40.47.10">
    <property type="match status" value="1"/>
</dbReference>
<dbReference type="InterPro" id="IPR014043">
    <property type="entry name" value="Acyl_transferase_dom"/>
</dbReference>
<dbReference type="EMBL" id="MDYN01000007">
    <property type="protein sequence ID" value="OQD86541.1"/>
    <property type="molecule type" value="Genomic_DNA"/>
</dbReference>
<dbReference type="Gene3D" id="3.10.129.110">
    <property type="entry name" value="Polyketide synthase dehydratase"/>
    <property type="match status" value="1"/>
</dbReference>
<dbReference type="SMART" id="SM00823">
    <property type="entry name" value="PKS_PP"/>
    <property type="match status" value="1"/>
</dbReference>
<dbReference type="SUPFAM" id="SSF53901">
    <property type="entry name" value="Thiolase-like"/>
    <property type="match status" value="1"/>
</dbReference>
<keyword evidence="5" id="KW-0521">NADP</keyword>
<evidence type="ECO:0000259" key="9">
    <source>
        <dbReference type="PROSITE" id="PS50075"/>
    </source>
</evidence>
<dbReference type="InterPro" id="IPR020807">
    <property type="entry name" value="PKS_DH"/>
</dbReference>
<dbReference type="GO" id="GO:1901336">
    <property type="term" value="P:lactone biosynthetic process"/>
    <property type="evidence" value="ECO:0007669"/>
    <property type="project" value="UniProtKB-ARBA"/>
</dbReference>
<dbReference type="SMART" id="SM00827">
    <property type="entry name" value="PKS_AT"/>
    <property type="match status" value="1"/>
</dbReference>
<evidence type="ECO:0000259" key="11">
    <source>
        <dbReference type="PROSITE" id="PS52019"/>
    </source>
</evidence>
<evidence type="ECO:0000256" key="3">
    <source>
        <dbReference type="ARBA" id="ARBA00022603"/>
    </source>
</evidence>
<dbReference type="InterPro" id="IPR049551">
    <property type="entry name" value="PKS_DH_C"/>
</dbReference>
<dbReference type="Pfam" id="PF00698">
    <property type="entry name" value="Acyl_transf_1"/>
    <property type="match status" value="1"/>
</dbReference>
<name>A0A1V6QBD3_9EURO</name>
<dbReference type="InterPro" id="IPR014030">
    <property type="entry name" value="Ketoacyl_synth_N"/>
</dbReference>
<dbReference type="SUPFAM" id="SSF47336">
    <property type="entry name" value="ACP-like"/>
    <property type="match status" value="1"/>
</dbReference>
<dbReference type="CDD" id="cd05195">
    <property type="entry name" value="enoyl_red"/>
    <property type="match status" value="1"/>
</dbReference>